<comment type="caution">
    <text evidence="2">The sequence shown here is derived from an EMBL/GenBank/DDBJ whole genome shotgun (WGS) entry which is preliminary data.</text>
</comment>
<dbReference type="Pfam" id="PF13193">
    <property type="entry name" value="AMP-binding_C"/>
    <property type="match status" value="1"/>
</dbReference>
<evidence type="ECO:0000313" key="3">
    <source>
        <dbReference type="Proteomes" id="UP001549291"/>
    </source>
</evidence>
<feature type="domain" description="AMP-binding enzyme C-terminal" evidence="1">
    <location>
        <begin position="32"/>
        <end position="89"/>
    </location>
</feature>
<accession>A0ABV2RGG1</accession>
<dbReference type="SUPFAM" id="SSF56801">
    <property type="entry name" value="Acetyl-CoA synthetase-like"/>
    <property type="match status" value="1"/>
</dbReference>
<sequence length="94" mass="10121">MARLIEFKNVAPLANRAPDVIVRAGAHILLTEVERALIAHPMVLDAAAFGVHDPMLGQRVAAVVQLRSESDDAIIDKILATAGMHLPEHNLPIC</sequence>
<keyword evidence="2" id="KW-0436">Ligase</keyword>
<reference evidence="2 3" key="1">
    <citation type="submission" date="2024-06" db="EMBL/GenBank/DDBJ databases">
        <title>Genomic Encyclopedia of Type Strains, Phase V (KMG-V): Genome sequencing to study the core and pangenomes of soil and plant-associated prokaryotes.</title>
        <authorList>
            <person name="Whitman W."/>
        </authorList>
    </citation>
    <scope>NUCLEOTIDE SEQUENCE [LARGE SCALE GENOMIC DNA]</scope>
    <source>
        <strain evidence="2 3">USDA 160</strain>
    </source>
</reference>
<dbReference type="InterPro" id="IPR045851">
    <property type="entry name" value="AMP-bd_C_sf"/>
</dbReference>
<gene>
    <name evidence="2" type="ORF">ABIF63_000111</name>
</gene>
<proteinExistence type="predicted"/>
<dbReference type="GO" id="GO:0016874">
    <property type="term" value="F:ligase activity"/>
    <property type="evidence" value="ECO:0007669"/>
    <property type="project" value="UniProtKB-KW"/>
</dbReference>
<protein>
    <submittedName>
        <fullName evidence="2">Acyl-CoA synthetase (AMP-forming)/AMP-acid ligase II</fullName>
    </submittedName>
</protein>
<dbReference type="Proteomes" id="UP001549291">
    <property type="component" value="Unassembled WGS sequence"/>
</dbReference>
<name>A0ABV2RGG1_BRAJP</name>
<dbReference type="Gene3D" id="3.30.300.30">
    <property type="match status" value="1"/>
</dbReference>
<evidence type="ECO:0000259" key="1">
    <source>
        <dbReference type="Pfam" id="PF13193"/>
    </source>
</evidence>
<dbReference type="RefSeq" id="WP_354269829.1">
    <property type="nucleotide sequence ID" value="NZ_JBEPTQ010000001.1"/>
</dbReference>
<evidence type="ECO:0000313" key="2">
    <source>
        <dbReference type="EMBL" id="MET4716008.1"/>
    </source>
</evidence>
<dbReference type="InterPro" id="IPR025110">
    <property type="entry name" value="AMP-bd_C"/>
</dbReference>
<organism evidence="2 3">
    <name type="scientific">Bradyrhizobium japonicum</name>
    <dbReference type="NCBI Taxonomy" id="375"/>
    <lineage>
        <taxon>Bacteria</taxon>
        <taxon>Pseudomonadati</taxon>
        <taxon>Pseudomonadota</taxon>
        <taxon>Alphaproteobacteria</taxon>
        <taxon>Hyphomicrobiales</taxon>
        <taxon>Nitrobacteraceae</taxon>
        <taxon>Bradyrhizobium</taxon>
    </lineage>
</organism>
<keyword evidence="3" id="KW-1185">Reference proteome</keyword>
<dbReference type="EMBL" id="JBEPTQ010000001">
    <property type="protein sequence ID" value="MET4716008.1"/>
    <property type="molecule type" value="Genomic_DNA"/>
</dbReference>